<dbReference type="RefSeq" id="WP_120318753.1">
    <property type="nucleotide sequence ID" value="NZ_BONH01000011.1"/>
</dbReference>
<protein>
    <submittedName>
        <fullName evidence="7">ABC transporter permease</fullName>
    </submittedName>
</protein>
<dbReference type="AlphaFoldDB" id="A0A8J3NZ16"/>
<feature type="transmembrane region" description="Helical" evidence="5">
    <location>
        <begin position="162"/>
        <end position="181"/>
    </location>
</feature>
<keyword evidence="8" id="KW-1185">Reference proteome</keyword>
<evidence type="ECO:0000259" key="6">
    <source>
        <dbReference type="PROSITE" id="PS50928"/>
    </source>
</evidence>
<dbReference type="InterPro" id="IPR000515">
    <property type="entry name" value="MetI-like"/>
</dbReference>
<evidence type="ECO:0000313" key="8">
    <source>
        <dbReference type="Proteomes" id="UP000659904"/>
    </source>
</evidence>
<accession>A0A8J3NZ16</accession>
<dbReference type="CDD" id="cd06261">
    <property type="entry name" value="TM_PBP2"/>
    <property type="match status" value="1"/>
</dbReference>
<feature type="transmembrane region" description="Helical" evidence="5">
    <location>
        <begin position="216"/>
        <end position="234"/>
    </location>
</feature>
<feature type="transmembrane region" description="Helical" evidence="5">
    <location>
        <begin position="99"/>
        <end position="124"/>
    </location>
</feature>
<dbReference type="SUPFAM" id="SSF161098">
    <property type="entry name" value="MetI-like"/>
    <property type="match status" value="1"/>
</dbReference>
<sequence length="305" mass="33011">MTTTTVDVTRGSVAWARRRAALAGFWRQYRRDREGLTGLILLVLIAAVAVAAPLLAAETGLSVTHAPGRPIEPPSGRFWMGTDFNGRPIMTLIIWGSRISLIVGFAATVISMVIGTLVGVLAGHFTGWRGGVFNKLTDWFLVIPFLPLAIALAQLFHGLPKLLAVIIVIGVTSWSGTARLVRAQALTVEARPYLERAKALGAGHWHQVSHHVLPNVMPLVLANTTLTVSISILAETTLSFLGLGDPLHASWGTVLHDAYAQAAISNGAWWWVIFPGLSVVVVVRAFNMCGRATERILDPRLRERA</sequence>
<keyword evidence="2 5" id="KW-0812">Transmembrane</keyword>
<keyword evidence="4 5" id="KW-0472">Membrane</keyword>
<proteinExistence type="inferred from homology"/>
<dbReference type="Pfam" id="PF00528">
    <property type="entry name" value="BPD_transp_1"/>
    <property type="match status" value="1"/>
</dbReference>
<dbReference type="Gene3D" id="1.10.3720.10">
    <property type="entry name" value="MetI-like"/>
    <property type="match status" value="1"/>
</dbReference>
<feature type="domain" description="ABC transmembrane type-1" evidence="6">
    <location>
        <begin position="97"/>
        <end position="290"/>
    </location>
</feature>
<dbReference type="GO" id="GO:0005886">
    <property type="term" value="C:plasma membrane"/>
    <property type="evidence" value="ECO:0007669"/>
    <property type="project" value="UniProtKB-SubCell"/>
</dbReference>
<evidence type="ECO:0000313" key="7">
    <source>
        <dbReference type="EMBL" id="GIF97857.1"/>
    </source>
</evidence>
<evidence type="ECO:0000256" key="2">
    <source>
        <dbReference type="ARBA" id="ARBA00022692"/>
    </source>
</evidence>
<reference evidence="7 8" key="1">
    <citation type="submission" date="2021-01" db="EMBL/GenBank/DDBJ databases">
        <title>Whole genome shotgun sequence of Catellatospora citrea NBRC 14495.</title>
        <authorList>
            <person name="Komaki H."/>
            <person name="Tamura T."/>
        </authorList>
    </citation>
    <scope>NUCLEOTIDE SEQUENCE [LARGE SCALE GENOMIC DNA]</scope>
    <source>
        <strain evidence="7 8">NBRC 14495</strain>
    </source>
</reference>
<comment type="subcellular location">
    <subcellularLocation>
        <location evidence="5">Cell membrane</location>
        <topology evidence="5">Multi-pass membrane protein</topology>
    </subcellularLocation>
    <subcellularLocation>
        <location evidence="1">Membrane</location>
        <topology evidence="1">Multi-pass membrane protein</topology>
    </subcellularLocation>
</comment>
<dbReference type="PROSITE" id="PS50928">
    <property type="entry name" value="ABC_TM1"/>
    <property type="match status" value="1"/>
</dbReference>
<name>A0A8J3NZ16_9ACTN</name>
<feature type="transmembrane region" description="Helical" evidence="5">
    <location>
        <begin position="268"/>
        <end position="286"/>
    </location>
</feature>
<evidence type="ECO:0000256" key="4">
    <source>
        <dbReference type="ARBA" id="ARBA00023136"/>
    </source>
</evidence>
<dbReference type="PANTHER" id="PTHR43839:SF1">
    <property type="entry name" value="OPPC IN A BINDING PROTEIN-DEPENDENT TRANSPORT SYSTEM"/>
    <property type="match status" value="1"/>
</dbReference>
<dbReference type="GO" id="GO:0055085">
    <property type="term" value="P:transmembrane transport"/>
    <property type="evidence" value="ECO:0007669"/>
    <property type="project" value="InterPro"/>
</dbReference>
<gene>
    <name evidence="7" type="ORF">Cci01nite_29510</name>
</gene>
<organism evidence="7 8">
    <name type="scientific">Catellatospora citrea</name>
    <dbReference type="NCBI Taxonomy" id="53366"/>
    <lineage>
        <taxon>Bacteria</taxon>
        <taxon>Bacillati</taxon>
        <taxon>Actinomycetota</taxon>
        <taxon>Actinomycetes</taxon>
        <taxon>Micromonosporales</taxon>
        <taxon>Micromonosporaceae</taxon>
        <taxon>Catellatospora</taxon>
    </lineage>
</organism>
<dbReference type="Pfam" id="PF12911">
    <property type="entry name" value="OppC_N"/>
    <property type="match status" value="1"/>
</dbReference>
<dbReference type="InterPro" id="IPR025966">
    <property type="entry name" value="OppC_N"/>
</dbReference>
<keyword evidence="3 5" id="KW-1133">Transmembrane helix</keyword>
<evidence type="ECO:0000256" key="1">
    <source>
        <dbReference type="ARBA" id="ARBA00004141"/>
    </source>
</evidence>
<comment type="caution">
    <text evidence="7">The sequence shown here is derived from an EMBL/GenBank/DDBJ whole genome shotgun (WGS) entry which is preliminary data.</text>
</comment>
<comment type="similarity">
    <text evidence="5">Belongs to the binding-protein-dependent transport system permease family.</text>
</comment>
<evidence type="ECO:0000256" key="3">
    <source>
        <dbReference type="ARBA" id="ARBA00022989"/>
    </source>
</evidence>
<feature type="transmembrane region" description="Helical" evidence="5">
    <location>
        <begin position="136"/>
        <end position="156"/>
    </location>
</feature>
<dbReference type="PANTHER" id="PTHR43839">
    <property type="entry name" value="OPPC IN A BINDING PROTEIN-DEPENDENT TRANSPORT SYSTEM"/>
    <property type="match status" value="1"/>
</dbReference>
<dbReference type="InterPro" id="IPR035906">
    <property type="entry name" value="MetI-like_sf"/>
</dbReference>
<feature type="transmembrane region" description="Helical" evidence="5">
    <location>
        <begin position="36"/>
        <end position="56"/>
    </location>
</feature>
<dbReference type="EMBL" id="BONH01000011">
    <property type="protein sequence ID" value="GIF97857.1"/>
    <property type="molecule type" value="Genomic_DNA"/>
</dbReference>
<keyword evidence="5" id="KW-0813">Transport</keyword>
<dbReference type="Proteomes" id="UP000659904">
    <property type="component" value="Unassembled WGS sequence"/>
</dbReference>
<evidence type="ECO:0000256" key="5">
    <source>
        <dbReference type="RuleBase" id="RU363032"/>
    </source>
</evidence>